<accession>A0A8B6EK17</accession>
<dbReference type="AlphaFoldDB" id="A0A8B6EK17"/>
<keyword evidence="2" id="KW-1185">Reference proteome</keyword>
<evidence type="ECO:0000313" key="2">
    <source>
        <dbReference type="Proteomes" id="UP000596742"/>
    </source>
</evidence>
<organism evidence="1 2">
    <name type="scientific">Mytilus galloprovincialis</name>
    <name type="common">Mediterranean mussel</name>
    <dbReference type="NCBI Taxonomy" id="29158"/>
    <lineage>
        <taxon>Eukaryota</taxon>
        <taxon>Metazoa</taxon>
        <taxon>Spiralia</taxon>
        <taxon>Lophotrochozoa</taxon>
        <taxon>Mollusca</taxon>
        <taxon>Bivalvia</taxon>
        <taxon>Autobranchia</taxon>
        <taxon>Pteriomorphia</taxon>
        <taxon>Mytilida</taxon>
        <taxon>Mytiloidea</taxon>
        <taxon>Mytilidae</taxon>
        <taxon>Mytilinae</taxon>
        <taxon>Mytilus</taxon>
    </lineage>
</organism>
<comment type="caution">
    <text evidence="1">The sequence shown here is derived from an EMBL/GenBank/DDBJ whole genome shotgun (WGS) entry which is preliminary data.</text>
</comment>
<reference evidence="1" key="1">
    <citation type="submission" date="2018-11" db="EMBL/GenBank/DDBJ databases">
        <authorList>
            <person name="Alioto T."/>
            <person name="Alioto T."/>
        </authorList>
    </citation>
    <scope>NUCLEOTIDE SEQUENCE</scope>
</reference>
<sequence>METTAKIANYKSNFACNIKHLRTIHRFKSVPAFLTCLTTMNEDNITQMFTNKTISTNDAANELNRKKNVGQII</sequence>
<gene>
    <name evidence="1" type="ORF">MGAL_10B037271</name>
</gene>
<dbReference type="EMBL" id="UYJE01005156">
    <property type="protein sequence ID" value="VDI34547.1"/>
    <property type="molecule type" value="Genomic_DNA"/>
</dbReference>
<name>A0A8B6EK17_MYTGA</name>
<proteinExistence type="predicted"/>
<evidence type="ECO:0000313" key="1">
    <source>
        <dbReference type="EMBL" id="VDI34547.1"/>
    </source>
</evidence>
<dbReference type="Proteomes" id="UP000596742">
    <property type="component" value="Unassembled WGS sequence"/>
</dbReference>
<protein>
    <submittedName>
        <fullName evidence="1">Uncharacterized protein</fullName>
    </submittedName>
</protein>